<feature type="region of interest" description="Disordered" evidence="1">
    <location>
        <begin position="1"/>
        <end position="55"/>
    </location>
</feature>
<feature type="compositionally biased region" description="Low complexity" evidence="1">
    <location>
        <begin position="31"/>
        <end position="41"/>
    </location>
</feature>
<dbReference type="EMBL" id="JAIWYP010000011">
    <property type="protein sequence ID" value="KAH3741175.1"/>
    <property type="molecule type" value="Genomic_DNA"/>
</dbReference>
<evidence type="ECO:0000313" key="3">
    <source>
        <dbReference type="Proteomes" id="UP000828390"/>
    </source>
</evidence>
<keyword evidence="3" id="KW-1185">Reference proteome</keyword>
<evidence type="ECO:0000256" key="1">
    <source>
        <dbReference type="SAM" id="MobiDB-lite"/>
    </source>
</evidence>
<evidence type="ECO:0000313" key="2">
    <source>
        <dbReference type="EMBL" id="KAH3741175.1"/>
    </source>
</evidence>
<name>A0A9D4HZK7_DREPO</name>
<sequence>MEETRATENGEPPNHNTPTRPYDKMPNCDYGNNGNNNGSSGLMVGRWLRNREVPA</sequence>
<comment type="caution">
    <text evidence="2">The sequence shown here is derived from an EMBL/GenBank/DDBJ whole genome shotgun (WGS) entry which is preliminary data.</text>
</comment>
<dbReference type="Proteomes" id="UP000828390">
    <property type="component" value="Unassembled WGS sequence"/>
</dbReference>
<dbReference type="AlphaFoldDB" id="A0A9D4HZK7"/>
<gene>
    <name evidence="2" type="ORF">DPMN_047895</name>
</gene>
<reference evidence="2" key="1">
    <citation type="journal article" date="2019" name="bioRxiv">
        <title>The Genome of the Zebra Mussel, Dreissena polymorpha: A Resource for Invasive Species Research.</title>
        <authorList>
            <person name="McCartney M.A."/>
            <person name="Auch B."/>
            <person name="Kono T."/>
            <person name="Mallez S."/>
            <person name="Zhang Y."/>
            <person name="Obille A."/>
            <person name="Becker A."/>
            <person name="Abrahante J.E."/>
            <person name="Garbe J."/>
            <person name="Badalamenti J.P."/>
            <person name="Herman A."/>
            <person name="Mangelson H."/>
            <person name="Liachko I."/>
            <person name="Sullivan S."/>
            <person name="Sone E.D."/>
            <person name="Koren S."/>
            <person name="Silverstein K.A.T."/>
            <person name="Beckman K.B."/>
            <person name="Gohl D.M."/>
        </authorList>
    </citation>
    <scope>NUCLEOTIDE SEQUENCE</scope>
    <source>
        <strain evidence="2">Duluth1</strain>
        <tissue evidence="2">Whole animal</tissue>
    </source>
</reference>
<reference evidence="2" key="2">
    <citation type="submission" date="2020-11" db="EMBL/GenBank/DDBJ databases">
        <authorList>
            <person name="McCartney M.A."/>
            <person name="Auch B."/>
            <person name="Kono T."/>
            <person name="Mallez S."/>
            <person name="Becker A."/>
            <person name="Gohl D.M."/>
            <person name="Silverstein K.A.T."/>
            <person name="Koren S."/>
            <person name="Bechman K.B."/>
            <person name="Herman A."/>
            <person name="Abrahante J.E."/>
            <person name="Garbe J."/>
        </authorList>
    </citation>
    <scope>NUCLEOTIDE SEQUENCE</scope>
    <source>
        <strain evidence="2">Duluth1</strain>
        <tissue evidence="2">Whole animal</tissue>
    </source>
</reference>
<protein>
    <submittedName>
        <fullName evidence="2">Uncharacterized protein</fullName>
    </submittedName>
</protein>
<organism evidence="2 3">
    <name type="scientific">Dreissena polymorpha</name>
    <name type="common">Zebra mussel</name>
    <name type="synonym">Mytilus polymorpha</name>
    <dbReference type="NCBI Taxonomy" id="45954"/>
    <lineage>
        <taxon>Eukaryota</taxon>
        <taxon>Metazoa</taxon>
        <taxon>Spiralia</taxon>
        <taxon>Lophotrochozoa</taxon>
        <taxon>Mollusca</taxon>
        <taxon>Bivalvia</taxon>
        <taxon>Autobranchia</taxon>
        <taxon>Heteroconchia</taxon>
        <taxon>Euheterodonta</taxon>
        <taxon>Imparidentia</taxon>
        <taxon>Neoheterodontei</taxon>
        <taxon>Myida</taxon>
        <taxon>Dreissenoidea</taxon>
        <taxon>Dreissenidae</taxon>
        <taxon>Dreissena</taxon>
    </lineage>
</organism>
<accession>A0A9D4HZK7</accession>
<proteinExistence type="predicted"/>